<evidence type="ECO:0000313" key="1">
    <source>
        <dbReference type="EMBL" id="TCD11909.1"/>
    </source>
</evidence>
<proteinExistence type="predicted"/>
<dbReference type="EMBL" id="SJST01000008">
    <property type="protein sequence ID" value="TCD11909.1"/>
    <property type="molecule type" value="Genomic_DNA"/>
</dbReference>
<organism evidence="1 2">
    <name type="scientific">Oricola cellulosilytica</name>
    <dbReference type="NCBI Taxonomy" id="1429082"/>
    <lineage>
        <taxon>Bacteria</taxon>
        <taxon>Pseudomonadati</taxon>
        <taxon>Pseudomonadota</taxon>
        <taxon>Alphaproteobacteria</taxon>
        <taxon>Hyphomicrobiales</taxon>
        <taxon>Ahrensiaceae</taxon>
        <taxon>Oricola</taxon>
    </lineage>
</organism>
<protein>
    <submittedName>
        <fullName evidence="1">DUF3305 domain-containing protein</fullName>
    </submittedName>
</protein>
<dbReference type="Proteomes" id="UP000291301">
    <property type="component" value="Unassembled WGS sequence"/>
</dbReference>
<dbReference type="OrthoDB" id="7271084at2"/>
<keyword evidence="2" id="KW-1185">Reference proteome</keyword>
<dbReference type="InterPro" id="IPR021736">
    <property type="entry name" value="DUF3305"/>
</dbReference>
<gene>
    <name evidence="1" type="ORF">E0D97_16390</name>
</gene>
<dbReference type="AlphaFoldDB" id="A0A4R0P7N9"/>
<dbReference type="RefSeq" id="WP_131570972.1">
    <property type="nucleotide sequence ID" value="NZ_JAINFK010000007.1"/>
</dbReference>
<name>A0A4R0P7N9_9HYPH</name>
<accession>A0A4R0P7N9</accession>
<reference evidence="1 2" key="1">
    <citation type="journal article" date="2015" name="Antonie Van Leeuwenhoek">
        <title>Oricola cellulosilytica gen. nov., sp. nov., a cellulose-degrading bacterium of the family Phyllobacteriaceae isolated from surface seashore water, and emended descriptions of Mesorhizobium loti and Phyllobacterium myrsinacearum.</title>
        <authorList>
            <person name="Hameed A."/>
            <person name="Shahina M."/>
            <person name="Lai W.A."/>
            <person name="Lin S.Y."/>
            <person name="Young L.S."/>
            <person name="Liu Y.C."/>
            <person name="Hsu Y.H."/>
            <person name="Young C.C."/>
        </authorList>
    </citation>
    <scope>NUCLEOTIDE SEQUENCE [LARGE SCALE GENOMIC DNA]</scope>
    <source>
        <strain evidence="1 2">KCTC 52183</strain>
    </source>
</reference>
<sequence>MARELSIIVGVLAEKRKSASRWADDYWIPVGIMPAPKGFSAGDVLFSDETVTRYFMGTSELNCHAAETEAYVHNFNSRTPALYVVLSADSEGNHPLPWFVQSVTASPYHAQDFEDSAEDIVERVAMPPEIAAAIREFTDTYHVEEPFKKRRRDKLKVEDQKFGKEPIFMDRSRAPGGKLDG</sequence>
<evidence type="ECO:0000313" key="2">
    <source>
        <dbReference type="Proteomes" id="UP000291301"/>
    </source>
</evidence>
<comment type="caution">
    <text evidence="1">The sequence shown here is derived from an EMBL/GenBank/DDBJ whole genome shotgun (WGS) entry which is preliminary data.</text>
</comment>
<dbReference type="Pfam" id="PF11749">
    <property type="entry name" value="DUF3305"/>
    <property type="match status" value="1"/>
</dbReference>